<dbReference type="NCBIfam" id="NF009467">
    <property type="entry name" value="PRK12826.1-3"/>
    <property type="match status" value="1"/>
</dbReference>
<dbReference type="PANTHER" id="PTHR24321:SF8">
    <property type="entry name" value="ESTRADIOL 17-BETA-DEHYDROGENASE 8-RELATED"/>
    <property type="match status" value="1"/>
</dbReference>
<dbReference type="InterPro" id="IPR023985">
    <property type="entry name" value="SDR_subfam_1"/>
</dbReference>
<dbReference type="Proteomes" id="UP000694300">
    <property type="component" value="Unassembled WGS sequence"/>
</dbReference>
<gene>
    <name evidence="4" type="ORF">I4I82_00815</name>
</gene>
<dbReference type="InterPro" id="IPR002347">
    <property type="entry name" value="SDR_fam"/>
</dbReference>
<evidence type="ECO:0000256" key="1">
    <source>
        <dbReference type="ARBA" id="ARBA00006484"/>
    </source>
</evidence>
<evidence type="ECO:0000313" key="5">
    <source>
        <dbReference type="Proteomes" id="UP000694300"/>
    </source>
</evidence>
<protein>
    <submittedName>
        <fullName evidence="4">Mycofactocin-coupled SDR family oxidoreductase</fullName>
    </submittedName>
</protein>
<proteinExistence type="inferred from homology"/>
<keyword evidence="2" id="KW-0560">Oxidoreductase</keyword>
<evidence type="ECO:0000313" key="4">
    <source>
        <dbReference type="EMBL" id="MBW0126238.1"/>
    </source>
</evidence>
<accession>A0ABS6U2Q1</accession>
<dbReference type="InterPro" id="IPR020904">
    <property type="entry name" value="Sc_DH/Rdtase_CS"/>
</dbReference>
<name>A0ABS6U2Q1_9PSEU</name>
<dbReference type="CDD" id="cd05233">
    <property type="entry name" value="SDR_c"/>
    <property type="match status" value="1"/>
</dbReference>
<evidence type="ECO:0000256" key="3">
    <source>
        <dbReference type="ARBA" id="ARBA00023027"/>
    </source>
</evidence>
<dbReference type="NCBIfam" id="TIGR03971">
    <property type="entry name" value="SDR_subfam_1"/>
    <property type="match status" value="1"/>
</dbReference>
<evidence type="ECO:0000256" key="2">
    <source>
        <dbReference type="ARBA" id="ARBA00023002"/>
    </source>
</evidence>
<reference evidence="4 5" key="1">
    <citation type="submission" date="2020-11" db="EMBL/GenBank/DDBJ databases">
        <title>Pseudonocardia abyssalis sp. nov. and Pseudonocardia oceani sp. nov., description and phylogenomic analysis of two novel actinomycetes isolated from the deep Southern Ocean.</title>
        <authorList>
            <person name="Parra J."/>
        </authorList>
    </citation>
    <scope>NUCLEOTIDE SEQUENCE [LARGE SCALE GENOMIC DNA]</scope>
    <source>
        <strain evidence="5">KRD185</strain>
    </source>
</reference>
<organism evidence="4 5">
    <name type="scientific">Pseudonocardia oceani</name>
    <dbReference type="NCBI Taxonomy" id="2792013"/>
    <lineage>
        <taxon>Bacteria</taxon>
        <taxon>Bacillati</taxon>
        <taxon>Actinomycetota</taxon>
        <taxon>Actinomycetes</taxon>
        <taxon>Pseudonocardiales</taxon>
        <taxon>Pseudonocardiaceae</taxon>
        <taxon>Pseudonocardia</taxon>
    </lineage>
</organism>
<sequence>MMGRVSGKVAFISGIGRGQGRSHAVRLAREGADIIGFDVCSDVDTVLYPMSTPDDLAETVSLVEKEDRRIIAEQADVRDYARVKEVLDRGFAEFGQVDIVVPNAGIVSYNPVWEWTEEQFRAVIDVNLIGVWNVVKAALPKVIEGGRGGSVVFTSSAAGVKAFPNTGAYTAAKHGVIGLMRLVAVEGAPHSIRSNAICPTNVRTGMIENDQTTKLFMPDKPDATLDDAYDAFLSMNMLPVPWIEASDISDTVLFLASDESKYITSVVLPVDAGCVEKLAAG</sequence>
<dbReference type="EMBL" id="JADQDF010000001">
    <property type="protein sequence ID" value="MBW0126238.1"/>
    <property type="molecule type" value="Genomic_DNA"/>
</dbReference>
<dbReference type="PROSITE" id="PS00061">
    <property type="entry name" value="ADH_SHORT"/>
    <property type="match status" value="1"/>
</dbReference>
<keyword evidence="5" id="KW-1185">Reference proteome</keyword>
<keyword evidence="3" id="KW-0520">NAD</keyword>
<dbReference type="Pfam" id="PF13561">
    <property type="entry name" value="adh_short_C2"/>
    <property type="match status" value="1"/>
</dbReference>
<dbReference type="PANTHER" id="PTHR24321">
    <property type="entry name" value="DEHYDROGENASES, SHORT CHAIN"/>
    <property type="match status" value="1"/>
</dbReference>
<comment type="similarity">
    <text evidence="1">Belongs to the short-chain dehydrogenases/reductases (SDR) family.</text>
</comment>
<comment type="caution">
    <text evidence="4">The sequence shown here is derived from an EMBL/GenBank/DDBJ whole genome shotgun (WGS) entry which is preliminary data.</text>
</comment>